<sequence>MFLLICKKLKAQHNSDGDWGKILCAGNHVNRTSAKPFREAGLYW</sequence>
<accession>A0A855MA32</accession>
<protein>
    <submittedName>
        <fullName evidence="1">Uncharacterized protein</fullName>
    </submittedName>
</protein>
<dbReference type="EMBL" id="PDVW01000018">
    <property type="protein sequence ID" value="POY49190.1"/>
    <property type="molecule type" value="Genomic_DNA"/>
</dbReference>
<proteinExistence type="predicted"/>
<evidence type="ECO:0000313" key="1">
    <source>
        <dbReference type="EMBL" id="POY49190.1"/>
    </source>
</evidence>
<organism evidence="1">
    <name type="scientific">Pectobacterium versatile</name>
    <dbReference type="NCBI Taxonomy" id="2488639"/>
    <lineage>
        <taxon>Bacteria</taxon>
        <taxon>Pseudomonadati</taxon>
        <taxon>Pseudomonadota</taxon>
        <taxon>Gammaproteobacteria</taxon>
        <taxon>Enterobacterales</taxon>
        <taxon>Pectobacteriaceae</taxon>
        <taxon>Pectobacterium</taxon>
    </lineage>
</organism>
<dbReference type="AlphaFoldDB" id="A0A855MA32"/>
<name>A0A855MA32_9GAMM</name>
<reference evidence="1" key="1">
    <citation type="submission" date="2017-12" db="EMBL/GenBank/DDBJ databases">
        <title>First report on the novel genomospecies/subspecies of Pectobacterium carotovorum in Russia.</title>
        <authorList>
            <person name="Shirshikov F.V."/>
            <person name="Miroshnikov K."/>
            <person name="Toshakov S.V."/>
            <person name="Kabanova A.P."/>
            <person name="Barannik A.P."/>
            <person name="Shneider M."/>
            <person name="Ignatov A.N."/>
            <person name="Miroshnikov K.A."/>
        </authorList>
    </citation>
    <scope>NUCLEOTIDE SEQUENCE [LARGE SCALE GENOMIC DNA]</scope>
    <source>
        <strain evidence="1">F131</strain>
    </source>
</reference>
<gene>
    <name evidence="1" type="ORF">F131LOC_03044</name>
</gene>
<comment type="caution">
    <text evidence="1">The sequence shown here is derived from an EMBL/GenBank/DDBJ whole genome shotgun (WGS) entry which is preliminary data.</text>
</comment>